<keyword evidence="3" id="KW-1185">Reference proteome</keyword>
<dbReference type="EMBL" id="NHYE01001046">
    <property type="protein sequence ID" value="PPQ99795.1"/>
    <property type="molecule type" value="Genomic_DNA"/>
</dbReference>
<organism evidence="2 3">
    <name type="scientific">Gymnopilus dilepis</name>
    <dbReference type="NCBI Taxonomy" id="231916"/>
    <lineage>
        <taxon>Eukaryota</taxon>
        <taxon>Fungi</taxon>
        <taxon>Dikarya</taxon>
        <taxon>Basidiomycota</taxon>
        <taxon>Agaricomycotina</taxon>
        <taxon>Agaricomycetes</taxon>
        <taxon>Agaricomycetidae</taxon>
        <taxon>Agaricales</taxon>
        <taxon>Agaricineae</taxon>
        <taxon>Hymenogastraceae</taxon>
        <taxon>Gymnopilus</taxon>
    </lineage>
</organism>
<dbReference type="Proteomes" id="UP000284706">
    <property type="component" value="Unassembled WGS sequence"/>
</dbReference>
<feature type="region of interest" description="Disordered" evidence="1">
    <location>
        <begin position="177"/>
        <end position="209"/>
    </location>
</feature>
<reference evidence="2 3" key="1">
    <citation type="journal article" date="2018" name="Evol. Lett.">
        <title>Horizontal gene cluster transfer increased hallucinogenic mushroom diversity.</title>
        <authorList>
            <person name="Reynolds H.T."/>
            <person name="Vijayakumar V."/>
            <person name="Gluck-Thaler E."/>
            <person name="Korotkin H.B."/>
            <person name="Matheny P.B."/>
            <person name="Slot J.C."/>
        </authorList>
    </citation>
    <scope>NUCLEOTIDE SEQUENCE [LARGE SCALE GENOMIC DNA]</scope>
    <source>
        <strain evidence="2 3">SRW20</strain>
    </source>
</reference>
<dbReference type="AlphaFoldDB" id="A0A409Y9G8"/>
<protein>
    <submittedName>
        <fullName evidence="2">Uncharacterized protein</fullName>
    </submittedName>
</protein>
<dbReference type="InParanoid" id="A0A409Y9G8"/>
<evidence type="ECO:0000256" key="1">
    <source>
        <dbReference type="SAM" id="MobiDB-lite"/>
    </source>
</evidence>
<gene>
    <name evidence="2" type="ORF">CVT26_009172</name>
</gene>
<proteinExistence type="predicted"/>
<accession>A0A409Y9G8</accession>
<sequence length="218" mass="25204">MPKIWTRRIWLVQRPREGHMKLLRVFRATEGVGRGGMSTLSKLSKQQKALGNCNQNTQVPSPSTDTLLSLTSLVPLDCNRCVKDLLMLVEEDSWDTTRWKELLKTWLNFEQSYNSKVHLSLELATILQRLGAYEEYYWKWWTRLQPTWRHFEDRTPLRVVEGAWDYLDRPGKNGLASSDWQGYDKPPRLAGKGNAGAGQGRDNPTCDLFNKPRIIQNG</sequence>
<evidence type="ECO:0000313" key="2">
    <source>
        <dbReference type="EMBL" id="PPQ99795.1"/>
    </source>
</evidence>
<comment type="caution">
    <text evidence="2">The sequence shown here is derived from an EMBL/GenBank/DDBJ whole genome shotgun (WGS) entry which is preliminary data.</text>
</comment>
<name>A0A409Y9G8_9AGAR</name>
<evidence type="ECO:0000313" key="3">
    <source>
        <dbReference type="Proteomes" id="UP000284706"/>
    </source>
</evidence>
<dbReference type="OrthoDB" id="2683861at2759"/>